<dbReference type="AlphaFoldDB" id="A0A934JWD3"/>
<sequence>MSRYPFIEAEKAEERSVNQACAALEVSRAAYYEWRKQEPSRRAQEDQELTEKV</sequence>
<protein>
    <recommendedName>
        <fullName evidence="3">IS3 family transposase</fullName>
    </recommendedName>
</protein>
<evidence type="ECO:0000313" key="2">
    <source>
        <dbReference type="Proteomes" id="UP000612893"/>
    </source>
</evidence>
<evidence type="ECO:0008006" key="3">
    <source>
        <dbReference type="Google" id="ProtNLM"/>
    </source>
</evidence>
<dbReference type="Proteomes" id="UP000612893">
    <property type="component" value="Unassembled WGS sequence"/>
</dbReference>
<comment type="caution">
    <text evidence="1">The sequence shown here is derived from an EMBL/GenBank/DDBJ whole genome shotgun (WGS) entry which is preliminary data.</text>
</comment>
<dbReference type="RefSeq" id="WP_338198931.1">
    <property type="nucleotide sequence ID" value="NZ_JAEKNR010000032.1"/>
</dbReference>
<organism evidence="1 2">
    <name type="scientific">Candidatus Nephthysia bennettiae</name>
    <dbReference type="NCBI Taxonomy" id="3127016"/>
    <lineage>
        <taxon>Bacteria</taxon>
        <taxon>Bacillati</taxon>
        <taxon>Candidatus Dormiibacterota</taxon>
        <taxon>Candidatus Dormibacteria</taxon>
        <taxon>Candidatus Dormibacterales</taxon>
        <taxon>Candidatus Dormibacteraceae</taxon>
        <taxon>Candidatus Nephthysia</taxon>
    </lineage>
</organism>
<accession>A0A934JWD3</accession>
<reference evidence="1" key="1">
    <citation type="submission" date="2020-10" db="EMBL/GenBank/DDBJ databases">
        <title>Ca. Dormibacterota MAGs.</title>
        <authorList>
            <person name="Montgomery K."/>
        </authorList>
    </citation>
    <scope>NUCLEOTIDE SEQUENCE [LARGE SCALE GENOMIC DNA]</scope>
    <source>
        <strain evidence="1">SC8812_S17_10</strain>
    </source>
</reference>
<dbReference type="EMBL" id="JAEKNR010000032">
    <property type="protein sequence ID" value="MBJ7597026.1"/>
    <property type="molecule type" value="Genomic_DNA"/>
</dbReference>
<proteinExistence type="predicted"/>
<evidence type="ECO:0000313" key="1">
    <source>
        <dbReference type="EMBL" id="MBJ7597026.1"/>
    </source>
</evidence>
<keyword evidence="2" id="KW-1185">Reference proteome</keyword>
<gene>
    <name evidence="1" type="ORF">JF922_02925</name>
</gene>
<name>A0A934JWD3_9BACT</name>